<dbReference type="InterPro" id="IPR037069">
    <property type="entry name" value="AcylCoA_DH/ox_N_sf"/>
</dbReference>
<gene>
    <name evidence="19" type="ORF">FOA43_004361</name>
</gene>
<dbReference type="Pfam" id="PF22924">
    <property type="entry name" value="ACOX_C_alpha1"/>
    <property type="match status" value="1"/>
</dbReference>
<evidence type="ECO:0000256" key="12">
    <source>
        <dbReference type="PIRNR" id="PIRNR000168"/>
    </source>
</evidence>
<feature type="domain" description="Acyl-coenzyme A oxidase N-terminal" evidence="17">
    <location>
        <begin position="29"/>
        <end position="139"/>
    </location>
</feature>
<evidence type="ECO:0000259" key="16">
    <source>
        <dbReference type="Pfam" id="PF02770"/>
    </source>
</evidence>
<dbReference type="EMBL" id="CP064815">
    <property type="protein sequence ID" value="QPG76967.1"/>
    <property type="molecule type" value="Genomic_DNA"/>
</dbReference>
<evidence type="ECO:0000256" key="3">
    <source>
        <dbReference type="ARBA" id="ARBA00004275"/>
    </source>
</evidence>
<evidence type="ECO:0000256" key="1">
    <source>
        <dbReference type="ARBA" id="ARBA00001201"/>
    </source>
</evidence>
<dbReference type="InterPro" id="IPR002655">
    <property type="entry name" value="Acyl-CoA_oxidase_C"/>
</dbReference>
<dbReference type="Gene3D" id="1.20.140.10">
    <property type="entry name" value="Butyryl-CoA Dehydrogenase, subunit A, domain 3"/>
    <property type="match status" value="2"/>
</dbReference>
<keyword evidence="20" id="KW-1185">Reference proteome</keyword>
<dbReference type="InterPro" id="IPR006091">
    <property type="entry name" value="Acyl-CoA_Oxase/DH_mid-dom"/>
</dbReference>
<dbReference type="Pfam" id="PF01756">
    <property type="entry name" value="ACOX"/>
    <property type="match status" value="1"/>
</dbReference>
<dbReference type="FunFam" id="1.10.540.10:FF:000018">
    <property type="entry name" value="Acyl-coenzyme A oxidase"/>
    <property type="match status" value="1"/>
</dbReference>
<dbReference type="GO" id="GO:0071949">
    <property type="term" value="F:FAD binding"/>
    <property type="evidence" value="ECO:0007669"/>
    <property type="project" value="InterPro"/>
</dbReference>
<feature type="binding site" evidence="14">
    <location>
        <position position="197"/>
    </location>
    <ligand>
        <name>FAD</name>
        <dbReference type="ChEBI" id="CHEBI:57692"/>
    </ligand>
</feature>
<evidence type="ECO:0000256" key="13">
    <source>
        <dbReference type="PIRSR" id="PIRSR000168-1"/>
    </source>
</evidence>
<proteinExistence type="inferred from homology"/>
<dbReference type="GO" id="GO:0005777">
    <property type="term" value="C:peroxisome"/>
    <property type="evidence" value="ECO:0007669"/>
    <property type="project" value="UniProtKB-SubCell"/>
</dbReference>
<keyword evidence="6 12" id="KW-0285">Flavoprotein</keyword>
<comment type="similarity">
    <text evidence="5 12">Belongs to the acyl-CoA oxidase family.</text>
</comment>
<comment type="subcellular location">
    <subcellularLocation>
        <location evidence="3">Peroxisome</location>
    </subcellularLocation>
</comment>
<dbReference type="GO" id="GO:0003997">
    <property type="term" value="F:acyl-CoA oxidase activity"/>
    <property type="evidence" value="ECO:0007669"/>
    <property type="project" value="UniProtKB-EC"/>
</dbReference>
<accession>A0A875RXN3</accession>
<dbReference type="PANTHER" id="PTHR10909">
    <property type="entry name" value="ELECTRON TRANSPORT OXIDOREDUCTASE"/>
    <property type="match status" value="1"/>
</dbReference>
<evidence type="ECO:0000313" key="20">
    <source>
        <dbReference type="Proteomes" id="UP000662931"/>
    </source>
</evidence>
<dbReference type="GeneID" id="62197761"/>
<keyword evidence="10" id="KW-0443">Lipid metabolism</keyword>
<dbReference type="FunFam" id="2.40.110.10:FF:000003">
    <property type="entry name" value="Acyl-coenzyme A oxidase"/>
    <property type="match status" value="1"/>
</dbReference>
<keyword evidence="8" id="KW-0276">Fatty acid metabolism</keyword>
<dbReference type="OrthoDB" id="538336at2759"/>
<protein>
    <recommendedName>
        <fullName evidence="12">Acyl-coenzyme A oxidase</fullName>
    </recommendedName>
</protein>
<dbReference type="PIRSF" id="PIRSF000168">
    <property type="entry name" value="Acyl-CoA_oxidase"/>
    <property type="match status" value="1"/>
</dbReference>
<keyword evidence="11" id="KW-0576">Peroxisome</keyword>
<dbReference type="PANTHER" id="PTHR10909:SF352">
    <property type="entry name" value="ACYL-COENZYME A OXIDASE-LIKE PROTEIN"/>
    <property type="match status" value="1"/>
</dbReference>
<dbReference type="InterPro" id="IPR036250">
    <property type="entry name" value="AcylCo_DH-like_C"/>
</dbReference>
<dbReference type="SUPFAM" id="SSF47203">
    <property type="entry name" value="Acyl-CoA dehydrogenase C-terminal domain-like"/>
    <property type="match status" value="2"/>
</dbReference>
<dbReference type="GO" id="GO:0055088">
    <property type="term" value="P:lipid homeostasis"/>
    <property type="evidence" value="ECO:0007669"/>
    <property type="project" value="TreeGrafter"/>
</dbReference>
<evidence type="ECO:0000259" key="17">
    <source>
        <dbReference type="Pfam" id="PF14749"/>
    </source>
</evidence>
<evidence type="ECO:0000256" key="4">
    <source>
        <dbReference type="ARBA" id="ARBA00004846"/>
    </source>
</evidence>
<evidence type="ECO:0000256" key="10">
    <source>
        <dbReference type="ARBA" id="ARBA00023098"/>
    </source>
</evidence>
<dbReference type="KEGG" id="bnn:FOA43_004361"/>
<dbReference type="Pfam" id="PF02770">
    <property type="entry name" value="Acyl-CoA_dh_M"/>
    <property type="match status" value="1"/>
</dbReference>
<dbReference type="InterPro" id="IPR009100">
    <property type="entry name" value="AcylCoA_DH/oxidase_NM_dom_sf"/>
</dbReference>
<feature type="domain" description="Acyl-CoA oxidase/dehydrogenase middle" evidence="16">
    <location>
        <begin position="154"/>
        <end position="263"/>
    </location>
</feature>
<keyword evidence="9" id="KW-0560">Oxidoreductase</keyword>
<feature type="active site" description="Proton acceptor" evidence="13">
    <location>
        <position position="450"/>
    </location>
</feature>
<dbReference type="InterPro" id="IPR029320">
    <property type="entry name" value="Acyl-CoA_ox_N"/>
</dbReference>
<comment type="pathway">
    <text evidence="4">Lipid metabolism; peroxisomal fatty acid beta-oxidation.</text>
</comment>
<evidence type="ECO:0000313" key="19">
    <source>
        <dbReference type="EMBL" id="QPG76967.1"/>
    </source>
</evidence>
<organism evidence="19 20">
    <name type="scientific">Eeniella nana</name>
    <name type="common">Yeast</name>
    <name type="synonym">Brettanomyces nanus</name>
    <dbReference type="NCBI Taxonomy" id="13502"/>
    <lineage>
        <taxon>Eukaryota</taxon>
        <taxon>Fungi</taxon>
        <taxon>Dikarya</taxon>
        <taxon>Ascomycota</taxon>
        <taxon>Saccharomycotina</taxon>
        <taxon>Pichiomycetes</taxon>
        <taxon>Pichiales</taxon>
        <taxon>Pichiaceae</taxon>
        <taxon>Brettanomyces</taxon>
    </lineage>
</organism>
<dbReference type="UniPathway" id="UPA00661"/>
<dbReference type="SUPFAM" id="SSF56645">
    <property type="entry name" value="Acyl-CoA dehydrogenase NM domain-like"/>
    <property type="match status" value="1"/>
</dbReference>
<feature type="domain" description="Acyl-CoA oxidase C-terminal" evidence="15">
    <location>
        <begin position="503"/>
        <end position="680"/>
    </location>
</feature>
<evidence type="ECO:0000259" key="18">
    <source>
        <dbReference type="Pfam" id="PF22924"/>
    </source>
</evidence>
<dbReference type="InterPro" id="IPR055060">
    <property type="entry name" value="ACOX_C_alpha1"/>
</dbReference>
<keyword evidence="7 12" id="KW-0274">FAD</keyword>
<sequence length="702" mass="78821">MTSTVLPGSKEPNPSRMIWSERLRTDFDLNKMHEFLEGSFQESLETLRIMQQLERDPILKTNQEYYEYDKLDHREQTALKIARMAQYIETDAPDFQTFQSRLNLIAIVDPQLGTRIGVHLGLFLGAIHGNGTDSQYKYWAYERGAIYLKDIYGCFAMTELAHGSNVAGLETTATYNKEKRTFVINTPHIGATKWWIGGAAHSATHTVCFARLIVDGKDYGVKTFVVPLRDSHHDLHNGISIGDIGQKMGRDGIDNGWIQFTDVEIPKEYMLTKYATVDDDGTVLEPPLAQLAYGALLGGRVTMVTDSFRTSERFITIALRYAVARRQFKTGGRKVENQLINYPLHQRRLLPNLAWTYAMSIASHQIQADYKQVLKSLDEGVNTEDFKSLSTVIDSLKGIFADSASLKSTCTWKCLSLIDECRQSCGGHGYSAYSGFAKGYVDHAVQCTWEGDNNILAQNSGRITIQKVIKFIKNGKEPTGNYSFLLDASKEGELLTSDNLLNLDDLVKAFDSLILRLSLNGIAKLKENGHDWDAIASEKLSLSKLYAVRYMLSKWCFKLKNDHASSSSQDGSISKHLVKLALLFALSNIEAFGNRFLEFKVLSPDSYKELEKVIEQVLSDIRPQVIGLTDAFKLSDFFINSVLGSYNGDVYNDYINTVNSLNDPSVTKAPYSSALEYMLNRGSLDARDKHERSDSVLKKLSS</sequence>
<dbReference type="Gene3D" id="2.40.110.10">
    <property type="entry name" value="Butyryl-CoA Dehydrogenase, subunit A, domain 2"/>
    <property type="match status" value="1"/>
</dbReference>
<evidence type="ECO:0000256" key="9">
    <source>
        <dbReference type="ARBA" id="ARBA00023002"/>
    </source>
</evidence>
<dbReference type="AlphaFoldDB" id="A0A875RXN3"/>
<feature type="domain" description="Acyl-CoA oxidase C-alpha1" evidence="18">
    <location>
        <begin position="293"/>
        <end position="463"/>
    </location>
</feature>
<dbReference type="Proteomes" id="UP000662931">
    <property type="component" value="Chromosome 4"/>
</dbReference>
<evidence type="ECO:0000256" key="7">
    <source>
        <dbReference type="ARBA" id="ARBA00022827"/>
    </source>
</evidence>
<evidence type="ECO:0000259" key="15">
    <source>
        <dbReference type="Pfam" id="PF01756"/>
    </source>
</evidence>
<dbReference type="Pfam" id="PF14749">
    <property type="entry name" value="Acyl-CoA_ox_N"/>
    <property type="match status" value="1"/>
</dbReference>
<evidence type="ECO:0000256" key="8">
    <source>
        <dbReference type="ARBA" id="ARBA00022832"/>
    </source>
</evidence>
<dbReference type="RefSeq" id="XP_038780532.1">
    <property type="nucleotide sequence ID" value="XM_038924604.1"/>
</dbReference>
<dbReference type="FunFam" id="1.20.140.10:FF:000015">
    <property type="entry name" value="Acyl-coenzyme A oxidase"/>
    <property type="match status" value="1"/>
</dbReference>
<name>A0A875RXN3_EENNA</name>
<evidence type="ECO:0000256" key="5">
    <source>
        <dbReference type="ARBA" id="ARBA00006288"/>
    </source>
</evidence>
<dbReference type="Gene3D" id="1.10.540.10">
    <property type="entry name" value="Acyl-CoA dehydrogenase/oxidase, N-terminal domain"/>
    <property type="match status" value="1"/>
</dbReference>
<comment type="catalytic activity">
    <reaction evidence="1">
        <text>a 2,3-saturated acyl-CoA + O2 = a (2E)-enoyl-CoA + H2O2</text>
        <dbReference type="Rhea" id="RHEA:38959"/>
        <dbReference type="ChEBI" id="CHEBI:15379"/>
        <dbReference type="ChEBI" id="CHEBI:16240"/>
        <dbReference type="ChEBI" id="CHEBI:58856"/>
        <dbReference type="ChEBI" id="CHEBI:65111"/>
        <dbReference type="EC" id="1.3.3.6"/>
    </reaction>
</comment>
<evidence type="ECO:0000256" key="6">
    <source>
        <dbReference type="ARBA" id="ARBA00022630"/>
    </source>
</evidence>
<comment type="cofactor">
    <cofactor evidence="2">
        <name>FAD</name>
        <dbReference type="ChEBI" id="CHEBI:57692"/>
    </cofactor>
</comment>
<evidence type="ECO:0000256" key="14">
    <source>
        <dbReference type="PIRSR" id="PIRSR000168-2"/>
    </source>
</evidence>
<evidence type="ECO:0000256" key="2">
    <source>
        <dbReference type="ARBA" id="ARBA00001974"/>
    </source>
</evidence>
<dbReference type="InterPro" id="IPR046373">
    <property type="entry name" value="Acyl-CoA_Oxase/DH_mid-dom_sf"/>
</dbReference>
<dbReference type="GO" id="GO:0005504">
    <property type="term" value="F:fatty acid binding"/>
    <property type="evidence" value="ECO:0007669"/>
    <property type="project" value="TreeGrafter"/>
</dbReference>
<feature type="binding site" evidence="14">
    <location>
        <position position="158"/>
    </location>
    <ligand>
        <name>FAD</name>
        <dbReference type="ChEBI" id="CHEBI:57692"/>
    </ligand>
</feature>
<dbReference type="GO" id="GO:0033540">
    <property type="term" value="P:fatty acid beta-oxidation using acyl-CoA oxidase"/>
    <property type="evidence" value="ECO:0007669"/>
    <property type="project" value="UniProtKB-UniPathway"/>
</dbReference>
<evidence type="ECO:0000256" key="11">
    <source>
        <dbReference type="ARBA" id="ARBA00023140"/>
    </source>
</evidence>
<dbReference type="InterPro" id="IPR012258">
    <property type="entry name" value="Acyl-CoA_oxidase"/>
</dbReference>
<reference evidence="19" key="1">
    <citation type="submission" date="2020-10" db="EMBL/GenBank/DDBJ databases">
        <authorList>
            <person name="Roach M.J.R."/>
        </authorList>
    </citation>
    <scope>NUCLEOTIDE SEQUENCE</scope>
    <source>
        <strain evidence="19">CBS 1945</strain>
    </source>
</reference>